<dbReference type="EMBL" id="CM055747">
    <property type="protein sequence ID" value="KAJ7996117.1"/>
    <property type="molecule type" value="Genomic_DNA"/>
</dbReference>
<accession>A0ACC2FXP4</accession>
<comment type="caution">
    <text evidence="1">The sequence shown here is derived from an EMBL/GenBank/DDBJ whole genome shotgun (WGS) entry which is preliminary data.</text>
</comment>
<sequence length="200" mass="22347">MTTHFLSAKKGSGGSCKQYGQDDKFRLLPGENERNTAKQKKKDPSIKQKTKQTNMSKKRGYSSTPPNADVTEKPQTAPAHDTTIASSLPTQDLGDHQSKVKGQRCVRKSRKPKEKKTVSSLGSEKSTTSSFKATPAPSLEGFSSERSVQARESLRWEGVLEDPLEEERRLEVYRANRRQRYLLHRQEVNAVGGSSGNQRN</sequence>
<reference evidence="1" key="1">
    <citation type="submission" date="2021-05" db="EMBL/GenBank/DDBJ databases">
        <authorList>
            <person name="Pan Q."/>
            <person name="Jouanno E."/>
            <person name="Zahm M."/>
            <person name="Klopp C."/>
            <person name="Cabau C."/>
            <person name="Louis A."/>
            <person name="Berthelot C."/>
            <person name="Parey E."/>
            <person name="Roest Crollius H."/>
            <person name="Montfort J."/>
            <person name="Robinson-Rechavi M."/>
            <person name="Bouchez O."/>
            <person name="Lampietro C."/>
            <person name="Lopez Roques C."/>
            <person name="Donnadieu C."/>
            <person name="Postlethwait J."/>
            <person name="Bobe J."/>
            <person name="Dillon D."/>
            <person name="Chandos A."/>
            <person name="von Hippel F."/>
            <person name="Guiguen Y."/>
        </authorList>
    </citation>
    <scope>NUCLEOTIDE SEQUENCE</scope>
    <source>
        <strain evidence="1">YG-Jan2019</strain>
    </source>
</reference>
<keyword evidence="2" id="KW-1185">Reference proteome</keyword>
<organism evidence="1 2">
    <name type="scientific">Dallia pectoralis</name>
    <name type="common">Alaska blackfish</name>
    <dbReference type="NCBI Taxonomy" id="75939"/>
    <lineage>
        <taxon>Eukaryota</taxon>
        <taxon>Metazoa</taxon>
        <taxon>Chordata</taxon>
        <taxon>Craniata</taxon>
        <taxon>Vertebrata</taxon>
        <taxon>Euteleostomi</taxon>
        <taxon>Actinopterygii</taxon>
        <taxon>Neopterygii</taxon>
        <taxon>Teleostei</taxon>
        <taxon>Protacanthopterygii</taxon>
        <taxon>Esociformes</taxon>
        <taxon>Umbridae</taxon>
        <taxon>Dallia</taxon>
    </lineage>
</organism>
<evidence type="ECO:0000313" key="1">
    <source>
        <dbReference type="EMBL" id="KAJ7996117.1"/>
    </source>
</evidence>
<dbReference type="Proteomes" id="UP001157502">
    <property type="component" value="Chromosome 20"/>
</dbReference>
<proteinExistence type="predicted"/>
<name>A0ACC2FXP4_DALPE</name>
<gene>
    <name evidence="1" type="ORF">DPEC_G00233750</name>
</gene>
<protein>
    <submittedName>
        <fullName evidence="1">Uncharacterized protein</fullName>
    </submittedName>
</protein>
<evidence type="ECO:0000313" key="2">
    <source>
        <dbReference type="Proteomes" id="UP001157502"/>
    </source>
</evidence>